<dbReference type="RefSeq" id="WP_377170359.1">
    <property type="nucleotide sequence ID" value="NZ_JBHSMQ010000009.1"/>
</dbReference>
<protein>
    <submittedName>
        <fullName evidence="2">Uncharacterized protein</fullName>
    </submittedName>
</protein>
<evidence type="ECO:0000313" key="3">
    <source>
        <dbReference type="Proteomes" id="UP001596052"/>
    </source>
</evidence>
<comment type="caution">
    <text evidence="2">The sequence shown here is derived from an EMBL/GenBank/DDBJ whole genome shotgun (WGS) entry which is preliminary data.</text>
</comment>
<feature type="compositionally biased region" description="Low complexity" evidence="1">
    <location>
        <begin position="69"/>
        <end position="101"/>
    </location>
</feature>
<feature type="compositionally biased region" description="Low complexity" evidence="1">
    <location>
        <begin position="131"/>
        <end position="151"/>
    </location>
</feature>
<sequence>MQQLGHLGGDFTKGALKENIEETADGLISAIAKAVGTGHSVQEAVGDYVKQIPENAIVTSLVGGGGEAIPAAGGSTVRRPPGQTAATPPAPQQHSAAAVATPASQHPIPDATTPNTTGSAQQPSTTANDRQPSQPLPSGSGQQQTTTTNNSQHRKHPPPSPFPRLRKPARPNRPSTSSRRRRAL</sequence>
<evidence type="ECO:0000256" key="1">
    <source>
        <dbReference type="SAM" id="MobiDB-lite"/>
    </source>
</evidence>
<feature type="region of interest" description="Disordered" evidence="1">
    <location>
        <begin position="69"/>
        <end position="184"/>
    </location>
</feature>
<gene>
    <name evidence="2" type="ORF">ACFQDI_20485</name>
</gene>
<keyword evidence="3" id="KW-1185">Reference proteome</keyword>
<dbReference type="EMBL" id="JBHSMQ010000009">
    <property type="protein sequence ID" value="MFC5457258.1"/>
    <property type="molecule type" value="Genomic_DNA"/>
</dbReference>
<proteinExistence type="predicted"/>
<reference evidence="3" key="1">
    <citation type="journal article" date="2019" name="Int. J. Syst. Evol. Microbiol.">
        <title>The Global Catalogue of Microorganisms (GCM) 10K type strain sequencing project: providing services to taxonomists for standard genome sequencing and annotation.</title>
        <authorList>
            <consortium name="The Broad Institute Genomics Platform"/>
            <consortium name="The Broad Institute Genome Sequencing Center for Infectious Disease"/>
            <person name="Wu L."/>
            <person name="Ma J."/>
        </authorList>
    </citation>
    <scope>NUCLEOTIDE SEQUENCE [LARGE SCALE GENOMIC DNA]</scope>
    <source>
        <strain evidence="3">CGMCC 4.1469</strain>
    </source>
</reference>
<accession>A0ABW0KUP3</accession>
<organism evidence="2 3">
    <name type="scientific">Prosthecobacter fluviatilis</name>
    <dbReference type="NCBI Taxonomy" id="445931"/>
    <lineage>
        <taxon>Bacteria</taxon>
        <taxon>Pseudomonadati</taxon>
        <taxon>Verrucomicrobiota</taxon>
        <taxon>Verrucomicrobiia</taxon>
        <taxon>Verrucomicrobiales</taxon>
        <taxon>Verrucomicrobiaceae</taxon>
        <taxon>Prosthecobacter</taxon>
    </lineage>
</organism>
<name>A0ABW0KUP3_9BACT</name>
<evidence type="ECO:0000313" key="2">
    <source>
        <dbReference type="EMBL" id="MFC5457258.1"/>
    </source>
</evidence>
<dbReference type="Proteomes" id="UP001596052">
    <property type="component" value="Unassembled WGS sequence"/>
</dbReference>
<feature type="compositionally biased region" description="Polar residues" evidence="1">
    <location>
        <begin position="112"/>
        <end position="130"/>
    </location>
</feature>